<dbReference type="SUPFAM" id="SSF53383">
    <property type="entry name" value="PLP-dependent transferases"/>
    <property type="match status" value="1"/>
</dbReference>
<accession>A0ABU8QBU7</accession>
<dbReference type="Proteomes" id="UP001368270">
    <property type="component" value="Unassembled WGS sequence"/>
</dbReference>
<sequence>MIDVDKIRADTPGVEHSMHLLACGSALMPQSVVDAVTAYTLLEAQIGGYEAQAKQSDLLDKVYRSVAAHIGASPREIALMENATVAWCHAFYALPLKPGSRILTCEAEYAANYVAFLQRAKRDDLQIDIIPSDESGALDLAALESAMEEDVGVVAITWIPTNGGLVNPAAEVGRIAKAHGVPYLLDACQAAGQMRIDVEELGCDFLSATGRKYLRGPRGTGFLYVKDKWLDTLEPAMIDHFGAPWVARDRYELRDDARRFETWENSYALRAGLGAAIDYADQIGIDQIQDRVTLLADEARRALSEVSSVEVQDLGQAPCGIVSFSIDGHDAGLIVKKMAEAGYAIGASSPSSTRIDAERRNLPTLLRIAPHYYNTESEVRGAIERLASLIR</sequence>
<dbReference type="PROSITE" id="PS00595">
    <property type="entry name" value="AA_TRANSFER_CLASS_5"/>
    <property type="match status" value="1"/>
</dbReference>
<protein>
    <submittedName>
        <fullName evidence="6">Aminotransferase class V-fold PLP-dependent enzyme</fullName>
    </submittedName>
</protein>
<evidence type="ECO:0000256" key="3">
    <source>
        <dbReference type="RuleBase" id="RU004075"/>
    </source>
</evidence>
<evidence type="ECO:0000256" key="1">
    <source>
        <dbReference type="ARBA" id="ARBA00001933"/>
    </source>
</evidence>
<keyword evidence="6" id="KW-0808">Transferase</keyword>
<comment type="caution">
    <text evidence="6">The sequence shown here is derived from an EMBL/GenBank/DDBJ whole genome shotgun (WGS) entry which is preliminary data.</text>
</comment>
<dbReference type="Gene3D" id="3.40.640.10">
    <property type="entry name" value="Type I PLP-dependent aspartate aminotransferase-like (Major domain)"/>
    <property type="match status" value="1"/>
</dbReference>
<dbReference type="InterPro" id="IPR015421">
    <property type="entry name" value="PyrdxlP-dep_Trfase_major"/>
</dbReference>
<dbReference type="Gene3D" id="3.90.1150.10">
    <property type="entry name" value="Aspartate Aminotransferase, domain 1"/>
    <property type="match status" value="1"/>
</dbReference>
<gene>
    <name evidence="6" type="ORF">WG622_01405</name>
</gene>
<dbReference type="PANTHER" id="PTHR43586:SF24">
    <property type="entry name" value="BLR4730 PROTEIN"/>
    <property type="match status" value="1"/>
</dbReference>
<keyword evidence="2" id="KW-0663">Pyridoxal phosphate</keyword>
<name>A0ABU8QBU7_9RHOB</name>
<evidence type="ECO:0000256" key="2">
    <source>
        <dbReference type="ARBA" id="ARBA00022898"/>
    </source>
</evidence>
<dbReference type="InterPro" id="IPR020578">
    <property type="entry name" value="Aminotrans_V_PyrdxlP_BS"/>
</dbReference>
<comment type="similarity">
    <text evidence="3">Belongs to the class-V pyridoxal-phosphate-dependent aminotransferase family.</text>
</comment>
<keyword evidence="6" id="KW-0032">Aminotransferase</keyword>
<evidence type="ECO:0000313" key="7">
    <source>
        <dbReference type="Proteomes" id="UP001368270"/>
    </source>
</evidence>
<dbReference type="GO" id="GO:0008483">
    <property type="term" value="F:transaminase activity"/>
    <property type="evidence" value="ECO:0007669"/>
    <property type="project" value="UniProtKB-KW"/>
</dbReference>
<dbReference type="InterPro" id="IPR015422">
    <property type="entry name" value="PyrdxlP-dep_Trfase_small"/>
</dbReference>
<evidence type="ECO:0000256" key="4">
    <source>
        <dbReference type="RuleBase" id="RU004504"/>
    </source>
</evidence>
<dbReference type="PANTHER" id="PTHR43586">
    <property type="entry name" value="CYSTEINE DESULFURASE"/>
    <property type="match status" value="1"/>
</dbReference>
<comment type="cofactor">
    <cofactor evidence="1 4">
        <name>pyridoxal 5'-phosphate</name>
        <dbReference type="ChEBI" id="CHEBI:597326"/>
    </cofactor>
</comment>
<keyword evidence="7" id="KW-1185">Reference proteome</keyword>
<dbReference type="InterPro" id="IPR015424">
    <property type="entry name" value="PyrdxlP-dep_Trfase"/>
</dbReference>
<dbReference type="RefSeq" id="WP_339401960.1">
    <property type="nucleotide sequence ID" value="NZ_JBBGAZ010000001.1"/>
</dbReference>
<dbReference type="Pfam" id="PF00266">
    <property type="entry name" value="Aminotran_5"/>
    <property type="match status" value="1"/>
</dbReference>
<proteinExistence type="inferred from homology"/>
<reference evidence="6 7" key="1">
    <citation type="submission" date="2024-03" db="EMBL/GenBank/DDBJ databases">
        <title>Cognatishimia coralii sp. nov., a marine bacterium isolated from coral surrounding seawater.</title>
        <authorList>
            <person name="Liu X."/>
            <person name="Liu S."/>
            <person name="Sun H."/>
            <person name="Zhang Y."/>
        </authorList>
    </citation>
    <scope>NUCLEOTIDE SEQUENCE [LARGE SCALE GENOMIC DNA]</scope>
    <source>
        <strain evidence="6 7">D5M38</strain>
    </source>
</reference>
<evidence type="ECO:0000259" key="5">
    <source>
        <dbReference type="Pfam" id="PF00266"/>
    </source>
</evidence>
<feature type="domain" description="Aminotransferase class V" evidence="5">
    <location>
        <begin position="20"/>
        <end position="379"/>
    </location>
</feature>
<dbReference type="InterPro" id="IPR000192">
    <property type="entry name" value="Aminotrans_V_dom"/>
</dbReference>
<dbReference type="EMBL" id="JBBGAZ010000001">
    <property type="protein sequence ID" value="MEJ5216884.1"/>
    <property type="molecule type" value="Genomic_DNA"/>
</dbReference>
<organism evidence="6 7">
    <name type="scientific">Cognatishimia coralii</name>
    <dbReference type="NCBI Taxonomy" id="3083254"/>
    <lineage>
        <taxon>Bacteria</taxon>
        <taxon>Pseudomonadati</taxon>
        <taxon>Pseudomonadota</taxon>
        <taxon>Alphaproteobacteria</taxon>
        <taxon>Rhodobacterales</taxon>
        <taxon>Paracoccaceae</taxon>
        <taxon>Cognatishimia</taxon>
    </lineage>
</organism>
<evidence type="ECO:0000313" key="6">
    <source>
        <dbReference type="EMBL" id="MEJ5216884.1"/>
    </source>
</evidence>